<dbReference type="InterPro" id="IPR024066">
    <property type="entry name" value="RGS_subdom1/3"/>
</dbReference>
<proteinExistence type="predicted"/>
<gene>
    <name evidence="1" type="ORF">DME_LOCUS3197</name>
</gene>
<dbReference type="Proteomes" id="UP000274756">
    <property type="component" value="Unassembled WGS sequence"/>
</dbReference>
<dbReference type="InterPro" id="IPR036305">
    <property type="entry name" value="RGS_sf"/>
</dbReference>
<sequence>MNEIDGCDDRRYWSQRLENVLEDRNALEAFKKWMKSESAFFEHPINLHFAIIAYNKVAQTASFRFFQYFMCP</sequence>
<dbReference type="OrthoDB" id="5853445at2759"/>
<accession>A0A0N4UNM8</accession>
<name>A0A0N4UNM8_DRAME</name>
<dbReference type="EMBL" id="UYYG01000112">
    <property type="protein sequence ID" value="VDN53224.1"/>
    <property type="molecule type" value="Genomic_DNA"/>
</dbReference>
<keyword evidence="3" id="KW-1185">Reference proteome</keyword>
<evidence type="ECO:0000313" key="2">
    <source>
        <dbReference type="Proteomes" id="UP000038040"/>
    </source>
</evidence>
<evidence type="ECO:0000313" key="4">
    <source>
        <dbReference type="WBParaSite" id="DME_0000951101-mRNA-1"/>
    </source>
</evidence>
<dbReference type="Gene3D" id="1.10.196.10">
    <property type="match status" value="1"/>
</dbReference>
<evidence type="ECO:0000313" key="3">
    <source>
        <dbReference type="Proteomes" id="UP000274756"/>
    </source>
</evidence>
<organism evidence="2 4">
    <name type="scientific">Dracunculus medinensis</name>
    <name type="common">Guinea worm</name>
    <dbReference type="NCBI Taxonomy" id="318479"/>
    <lineage>
        <taxon>Eukaryota</taxon>
        <taxon>Metazoa</taxon>
        <taxon>Ecdysozoa</taxon>
        <taxon>Nematoda</taxon>
        <taxon>Chromadorea</taxon>
        <taxon>Rhabditida</taxon>
        <taxon>Spirurina</taxon>
        <taxon>Dracunculoidea</taxon>
        <taxon>Dracunculidae</taxon>
        <taxon>Dracunculus</taxon>
    </lineage>
</organism>
<evidence type="ECO:0000313" key="1">
    <source>
        <dbReference type="EMBL" id="VDN53224.1"/>
    </source>
</evidence>
<dbReference type="Proteomes" id="UP000038040">
    <property type="component" value="Unplaced"/>
</dbReference>
<reference evidence="4" key="1">
    <citation type="submission" date="2017-02" db="UniProtKB">
        <authorList>
            <consortium name="WormBaseParasite"/>
        </authorList>
    </citation>
    <scope>IDENTIFICATION</scope>
</reference>
<dbReference type="SUPFAM" id="SSF48097">
    <property type="entry name" value="Regulator of G-protein signaling, RGS"/>
    <property type="match status" value="1"/>
</dbReference>
<dbReference type="WBParaSite" id="DME_0000951101-mRNA-1">
    <property type="protein sequence ID" value="DME_0000951101-mRNA-1"/>
    <property type="gene ID" value="DME_0000951101"/>
</dbReference>
<protein>
    <submittedName>
        <fullName evidence="4">RGS domain-containing protein</fullName>
    </submittedName>
</protein>
<dbReference type="STRING" id="318479.A0A0N4UNM8"/>
<reference evidence="1 3" key="2">
    <citation type="submission" date="2018-11" db="EMBL/GenBank/DDBJ databases">
        <authorList>
            <consortium name="Pathogen Informatics"/>
        </authorList>
    </citation>
    <scope>NUCLEOTIDE SEQUENCE [LARGE SCALE GENOMIC DNA]</scope>
</reference>
<dbReference type="AlphaFoldDB" id="A0A0N4UNM8"/>